<organism evidence="1 2">
    <name type="scientific">Streptomyces chartreusis</name>
    <dbReference type="NCBI Taxonomy" id="1969"/>
    <lineage>
        <taxon>Bacteria</taxon>
        <taxon>Bacillati</taxon>
        <taxon>Actinomycetota</taxon>
        <taxon>Actinomycetes</taxon>
        <taxon>Kitasatosporales</taxon>
        <taxon>Streptomycetaceae</taxon>
        <taxon>Streptomyces</taxon>
    </lineage>
</organism>
<name>A0A7H8SZU4_STRCX</name>
<evidence type="ECO:0000313" key="2">
    <source>
        <dbReference type="Proteomes" id="UP000509418"/>
    </source>
</evidence>
<keyword evidence="2" id="KW-1185">Reference proteome</keyword>
<proteinExistence type="predicted"/>
<dbReference type="Proteomes" id="UP000509418">
    <property type="component" value="Chromosome"/>
</dbReference>
<evidence type="ECO:0000313" key="1">
    <source>
        <dbReference type="EMBL" id="QKZ16796.1"/>
    </source>
</evidence>
<accession>A0A7H8SZU4</accession>
<evidence type="ECO:0008006" key="3">
    <source>
        <dbReference type="Google" id="ProtNLM"/>
    </source>
</evidence>
<reference evidence="1 2" key="1">
    <citation type="submission" date="2020-06" db="EMBL/GenBank/DDBJ databases">
        <title>Genome mining for natural products.</title>
        <authorList>
            <person name="Zhang B."/>
            <person name="Shi J."/>
            <person name="Ge H."/>
        </authorList>
    </citation>
    <scope>NUCLEOTIDE SEQUENCE [LARGE SCALE GENOMIC DNA]</scope>
    <source>
        <strain evidence="1 2">NA02069</strain>
    </source>
</reference>
<protein>
    <recommendedName>
        <fullName evidence="3">Transcriptional regulator</fullName>
    </recommendedName>
</protein>
<dbReference type="AlphaFoldDB" id="A0A7H8SZU4"/>
<gene>
    <name evidence="1" type="ORF">HUT05_05060</name>
</gene>
<dbReference type="EMBL" id="CP056041">
    <property type="protein sequence ID" value="QKZ16796.1"/>
    <property type="molecule type" value="Genomic_DNA"/>
</dbReference>
<sequence length="437" mass="48063">MTVHETSSLLASCLTRLRWSPEHLALEINKKCGAGTISKKAPYNWLKGARPRRHLPHVVAEILAERLGEPITVEALWPGSPPTNRVLGRAARIQTVSSVPSLPVAMADLTNVAVAWLVEDEPALPVRLYGDEVPEVAIQMLSARLQQLRKVDEISSTRLAMDWALQDLQLARKLAAEHAYDEPTGVQLHRLIAELAQLAGWLAAELGLLRLARSCLLTGLAAARIARDRSLAAYILSGMSYRSIWEGEPEAGLRLIRIARKGTDRDDRGIHQALLATREARVRAALGDRAGCEHAIAEAAELSLDAEPASAKPWVQWVNRAVILADAGRSWLELGCFRRAESYLAHGLALFGDCQPRNRMLHAASLAEARLGRDEIDGAAEAAEEALSLAGVMVSQRARVRLSGLRRQFLRNDPAIARETSRRIAEFLSRDRLLQET</sequence>